<keyword evidence="1" id="KW-0862">Zinc</keyword>
<dbReference type="PROSITE" id="PS50157">
    <property type="entry name" value="ZINC_FINGER_C2H2_2"/>
    <property type="match status" value="1"/>
</dbReference>
<sequence>MRPLTKKPRLHDPSSNEASQSGTWNSLPPSRGCTGRSSRRKKNSHAPHARRSSVWQGLHSWCAGRHRASNHDIVRRYNETPAHSSADRHAPCRSQATLCVGGALPHTEETGPPRPPPESPPGVSTAPPRRTTSSGSTSPCPSCGSVFSSVHNMKAHARRTNSGTPIVAEGLKCGFCDSSTVSPTSASRAFHHQNAKRINEQKTDNAPLQAPMTAVALQPLICCNPHQPLSRDNPREALPHTLWECPRPRQLSIRLFGNTPSRTRAPFKTEKLATSLRTARRPLTNSGCKV</sequence>
<dbReference type="VEuPathDB" id="TriTrypDB:TCDM_10217"/>
<evidence type="ECO:0000313" key="4">
    <source>
        <dbReference type="EMBL" id="ESS62137.1"/>
    </source>
</evidence>
<comment type="caution">
    <text evidence="4">The sequence shown here is derived from an EMBL/GenBank/DDBJ whole genome shotgun (WGS) entry which is preliminary data.</text>
</comment>
<feature type="region of interest" description="Disordered" evidence="2">
    <location>
        <begin position="1"/>
        <end position="55"/>
    </location>
</feature>
<dbReference type="OrthoDB" id="10321244at2759"/>
<accession>V5B822</accession>
<feature type="compositionally biased region" description="Low complexity" evidence="2">
    <location>
        <begin position="121"/>
        <end position="140"/>
    </location>
</feature>
<feature type="domain" description="C2H2-type" evidence="3">
    <location>
        <begin position="138"/>
        <end position="166"/>
    </location>
</feature>
<feature type="compositionally biased region" description="Polar residues" evidence="2">
    <location>
        <begin position="13"/>
        <end position="28"/>
    </location>
</feature>
<evidence type="ECO:0000256" key="2">
    <source>
        <dbReference type="SAM" id="MobiDB-lite"/>
    </source>
</evidence>
<evidence type="ECO:0000256" key="1">
    <source>
        <dbReference type="PROSITE-ProRule" id="PRU00042"/>
    </source>
</evidence>
<dbReference type="Proteomes" id="UP000017861">
    <property type="component" value="Unassembled WGS sequence"/>
</dbReference>
<dbReference type="AlphaFoldDB" id="V5B822"/>
<dbReference type="GO" id="GO:0008270">
    <property type="term" value="F:zinc ion binding"/>
    <property type="evidence" value="ECO:0007669"/>
    <property type="project" value="UniProtKB-KW"/>
</dbReference>
<feature type="region of interest" description="Disordered" evidence="2">
    <location>
        <begin position="103"/>
        <end position="140"/>
    </location>
</feature>
<proteinExistence type="predicted"/>
<keyword evidence="1" id="KW-0863">Zinc-finger</keyword>
<feature type="compositionally biased region" description="Basic residues" evidence="2">
    <location>
        <begin position="37"/>
        <end position="51"/>
    </location>
</feature>
<reference evidence="4 5" key="1">
    <citation type="journal article" date="2014" name="Genome Announc.">
        <title>Trypanosoma cruzi Clone Dm28c Draft Genome Sequence.</title>
        <authorList>
            <person name="Grisard E.C."/>
            <person name="Teixeira S.M."/>
            <person name="de Almeida L.G."/>
            <person name="Stoco P.H."/>
            <person name="Gerber A.L."/>
            <person name="Talavera-Lopez C."/>
            <person name="Lima O.C."/>
            <person name="Andersson B."/>
            <person name="de Vasconcelos A.T."/>
        </authorList>
    </citation>
    <scope>NUCLEOTIDE SEQUENCE [LARGE SCALE GENOMIC DNA]</scope>
    <source>
        <strain evidence="4 5">Dm28c</strain>
    </source>
</reference>
<dbReference type="InterPro" id="IPR013087">
    <property type="entry name" value="Znf_C2H2_type"/>
</dbReference>
<keyword evidence="1" id="KW-0479">Metal-binding</keyword>
<name>V5B822_TRYCR</name>
<organism evidence="4 5">
    <name type="scientific">Trypanosoma cruzi Dm28c</name>
    <dbReference type="NCBI Taxonomy" id="1416333"/>
    <lineage>
        <taxon>Eukaryota</taxon>
        <taxon>Discoba</taxon>
        <taxon>Euglenozoa</taxon>
        <taxon>Kinetoplastea</taxon>
        <taxon>Metakinetoplastina</taxon>
        <taxon>Trypanosomatida</taxon>
        <taxon>Trypanosomatidae</taxon>
        <taxon>Trypanosoma</taxon>
        <taxon>Schizotrypanum</taxon>
    </lineage>
</organism>
<evidence type="ECO:0000313" key="5">
    <source>
        <dbReference type="Proteomes" id="UP000017861"/>
    </source>
</evidence>
<evidence type="ECO:0000259" key="3">
    <source>
        <dbReference type="PROSITE" id="PS50157"/>
    </source>
</evidence>
<gene>
    <name evidence="4" type="ORF">TCDM_10217</name>
</gene>
<protein>
    <recommendedName>
        <fullName evidence="3">C2H2-type domain-containing protein</fullName>
    </recommendedName>
</protein>
<dbReference type="EMBL" id="AYLP01000207">
    <property type="protein sequence ID" value="ESS62137.1"/>
    <property type="molecule type" value="Genomic_DNA"/>
</dbReference>